<evidence type="ECO:0000256" key="1">
    <source>
        <dbReference type="SAM" id="MobiDB-lite"/>
    </source>
</evidence>
<accession>C6SXV4</accession>
<dbReference type="AlphaFoldDB" id="C6SXV4"/>
<dbReference type="EMBL" id="BT090001">
    <property type="protein sequence ID" value="ACU14077.1"/>
    <property type="molecule type" value="mRNA"/>
</dbReference>
<evidence type="ECO:0000313" key="2">
    <source>
        <dbReference type="EMBL" id="ACU14077.1"/>
    </source>
</evidence>
<proteinExistence type="evidence at transcript level"/>
<reference evidence="2" key="1">
    <citation type="submission" date="2009-08" db="EMBL/GenBank/DDBJ databases">
        <authorList>
            <person name="Cheung F."/>
            <person name="Xiao Y."/>
            <person name="Chan A."/>
            <person name="Moskal W."/>
            <person name="Town C.D."/>
        </authorList>
    </citation>
    <scope>NUCLEOTIDE SEQUENCE</scope>
</reference>
<sequence length="96" mass="10772">MKTCINHHLHLYNVFRWRPWPFRASCRGLAPLGPPISEAGSQTPRPTPFRPRAPTDGACRGVCGEHWSTSGFPNPITRRSPSHSTFFFPFSSALSH</sequence>
<feature type="region of interest" description="Disordered" evidence="1">
    <location>
        <begin position="35"/>
        <end position="55"/>
    </location>
</feature>
<protein>
    <submittedName>
        <fullName evidence="2">Uncharacterized protein</fullName>
    </submittedName>
</protein>
<organism evidence="2">
    <name type="scientific">Glycine max</name>
    <name type="common">Soybean</name>
    <name type="synonym">Glycine hispida</name>
    <dbReference type="NCBI Taxonomy" id="3847"/>
    <lineage>
        <taxon>Eukaryota</taxon>
        <taxon>Viridiplantae</taxon>
        <taxon>Streptophyta</taxon>
        <taxon>Embryophyta</taxon>
        <taxon>Tracheophyta</taxon>
        <taxon>Spermatophyta</taxon>
        <taxon>Magnoliopsida</taxon>
        <taxon>eudicotyledons</taxon>
        <taxon>Gunneridae</taxon>
        <taxon>Pentapetalae</taxon>
        <taxon>rosids</taxon>
        <taxon>fabids</taxon>
        <taxon>Fabales</taxon>
        <taxon>Fabaceae</taxon>
        <taxon>Papilionoideae</taxon>
        <taxon>50 kb inversion clade</taxon>
        <taxon>NPAAA clade</taxon>
        <taxon>indigoferoid/millettioid clade</taxon>
        <taxon>Phaseoleae</taxon>
        <taxon>Glycine</taxon>
        <taxon>Glycine subgen. Soja</taxon>
    </lineage>
</organism>
<name>C6SXV4_SOYBN</name>